<reference evidence="1 2" key="1">
    <citation type="submission" date="2023-09" db="EMBL/GenBank/DDBJ databases">
        <authorList>
            <person name="Wang M."/>
        </authorList>
    </citation>
    <scope>NUCLEOTIDE SEQUENCE [LARGE SCALE GENOMIC DNA]</scope>
    <source>
        <strain evidence="1">GT-2023</strain>
        <tissue evidence="1">Liver</tissue>
    </source>
</reference>
<evidence type="ECO:0000313" key="2">
    <source>
        <dbReference type="Proteomes" id="UP001558613"/>
    </source>
</evidence>
<sequence length="168" mass="18445">MSPVGQCVCVTFVEARALGRLASLSARTQTHINITHQECPSHPLSPEMGFMVMQCRPKTERACVSVPLCVWLSKRVTAALLKRLTKTDLRGISYTTRINRVRGDEGNMPYRGKICGFNLRISLFAASLLCVEPLMRTRTHISFQASVSSDLSVDCGGGSQTLCHVAEC</sequence>
<accession>A0ABR3N496</accession>
<evidence type="ECO:0000313" key="1">
    <source>
        <dbReference type="EMBL" id="KAL1271641.1"/>
    </source>
</evidence>
<protein>
    <submittedName>
        <fullName evidence="1">Uncharacterized protein</fullName>
    </submittedName>
</protein>
<proteinExistence type="predicted"/>
<keyword evidence="2" id="KW-1185">Reference proteome</keyword>
<dbReference type="EMBL" id="JAYMGO010000007">
    <property type="protein sequence ID" value="KAL1271641.1"/>
    <property type="molecule type" value="Genomic_DNA"/>
</dbReference>
<dbReference type="Proteomes" id="UP001558613">
    <property type="component" value="Unassembled WGS sequence"/>
</dbReference>
<comment type="caution">
    <text evidence="1">The sequence shown here is derived from an EMBL/GenBank/DDBJ whole genome shotgun (WGS) entry which is preliminary data.</text>
</comment>
<name>A0ABR3N496_9TELE</name>
<gene>
    <name evidence="1" type="ORF">QQF64_030657</name>
</gene>
<organism evidence="1 2">
    <name type="scientific">Cirrhinus molitorella</name>
    <name type="common">mud carp</name>
    <dbReference type="NCBI Taxonomy" id="172907"/>
    <lineage>
        <taxon>Eukaryota</taxon>
        <taxon>Metazoa</taxon>
        <taxon>Chordata</taxon>
        <taxon>Craniata</taxon>
        <taxon>Vertebrata</taxon>
        <taxon>Euteleostomi</taxon>
        <taxon>Actinopterygii</taxon>
        <taxon>Neopterygii</taxon>
        <taxon>Teleostei</taxon>
        <taxon>Ostariophysi</taxon>
        <taxon>Cypriniformes</taxon>
        <taxon>Cyprinidae</taxon>
        <taxon>Labeoninae</taxon>
        <taxon>Labeonini</taxon>
        <taxon>Cirrhinus</taxon>
    </lineage>
</organism>